<dbReference type="EMBL" id="MBDO02000122">
    <property type="protein sequence ID" value="RLN62417.1"/>
    <property type="molecule type" value="Genomic_DNA"/>
</dbReference>
<protein>
    <submittedName>
        <fullName evidence="3">Uncharacterized protein</fullName>
    </submittedName>
</protein>
<dbReference type="OrthoDB" id="10643431at2759"/>
<evidence type="ECO:0000313" key="5">
    <source>
        <dbReference type="Proteomes" id="UP000284657"/>
    </source>
</evidence>
<sequence>MAEEEADAAYSDGEFGSEHDNSEDYGEFEDDKETVQDSSQQEPKEELTEEDVAAEAEDYDGDFDEDEANDTGERFACGGIVKY</sequence>
<name>A0A3F2RSL7_9STRA</name>
<evidence type="ECO:0000256" key="1">
    <source>
        <dbReference type="SAM" id="MobiDB-lite"/>
    </source>
</evidence>
<evidence type="ECO:0000313" key="4">
    <source>
        <dbReference type="Proteomes" id="UP000277300"/>
    </source>
</evidence>
<accession>A0A3F2RSL7</accession>
<feature type="region of interest" description="Disordered" evidence="1">
    <location>
        <begin position="1"/>
        <end position="72"/>
    </location>
</feature>
<reference evidence="4 5" key="1">
    <citation type="submission" date="2018-07" db="EMBL/GenBank/DDBJ databases">
        <title>Genome sequencing of oomycete isolates from Chile give support for New Zealand origin for Phytophthora kernoviae and make available the first Nothophytophthora sp. genome.</title>
        <authorList>
            <person name="Studholme D.J."/>
            <person name="Sanfuentes E."/>
            <person name="Panda P."/>
            <person name="Hill R."/>
            <person name="Sambles C."/>
            <person name="Grant M."/>
            <person name="Williams N.M."/>
            <person name="Mcdougal R.L."/>
        </authorList>
    </citation>
    <scope>NUCLEOTIDE SEQUENCE [LARGE SCALE GENOMIC DNA]</scope>
    <source>
        <strain evidence="3">Chile6</strain>
        <strain evidence="2">Chile7</strain>
    </source>
</reference>
<feature type="compositionally biased region" description="Acidic residues" evidence="1">
    <location>
        <begin position="47"/>
        <end position="70"/>
    </location>
</feature>
<dbReference type="AlphaFoldDB" id="A0A3F2RSL7"/>
<comment type="caution">
    <text evidence="3">The sequence shown here is derived from an EMBL/GenBank/DDBJ whole genome shotgun (WGS) entry which is preliminary data.</text>
</comment>
<evidence type="ECO:0000313" key="2">
    <source>
        <dbReference type="EMBL" id="RLN52940.1"/>
    </source>
</evidence>
<dbReference type="EMBL" id="MBAD02001626">
    <property type="protein sequence ID" value="RLN52940.1"/>
    <property type="molecule type" value="Genomic_DNA"/>
</dbReference>
<gene>
    <name evidence="2" type="ORF">BBJ29_005409</name>
    <name evidence="3" type="ORF">BBP00_00004759</name>
</gene>
<feature type="compositionally biased region" description="Acidic residues" evidence="1">
    <location>
        <begin position="23"/>
        <end position="32"/>
    </location>
</feature>
<organism evidence="3 4">
    <name type="scientific">Phytophthora kernoviae</name>
    <dbReference type="NCBI Taxonomy" id="325452"/>
    <lineage>
        <taxon>Eukaryota</taxon>
        <taxon>Sar</taxon>
        <taxon>Stramenopiles</taxon>
        <taxon>Oomycota</taxon>
        <taxon>Peronosporomycetes</taxon>
        <taxon>Peronosporales</taxon>
        <taxon>Peronosporaceae</taxon>
        <taxon>Phytophthora</taxon>
    </lineage>
</organism>
<dbReference type="Proteomes" id="UP000284657">
    <property type="component" value="Unassembled WGS sequence"/>
</dbReference>
<evidence type="ECO:0000313" key="3">
    <source>
        <dbReference type="EMBL" id="RLN62417.1"/>
    </source>
</evidence>
<proteinExistence type="predicted"/>
<dbReference type="Proteomes" id="UP000277300">
    <property type="component" value="Unassembled WGS sequence"/>
</dbReference>